<protein>
    <submittedName>
        <fullName evidence="2">Uncharacterized protein</fullName>
    </submittedName>
</protein>
<evidence type="ECO:0000256" key="1">
    <source>
        <dbReference type="SAM" id="Phobius"/>
    </source>
</evidence>
<proteinExistence type="predicted"/>
<keyword evidence="1" id="KW-0472">Membrane</keyword>
<keyword evidence="1" id="KW-0812">Transmembrane</keyword>
<comment type="caution">
    <text evidence="2">The sequence shown here is derived from an EMBL/GenBank/DDBJ whole genome shotgun (WGS) entry which is preliminary data.</text>
</comment>
<sequence length="381" mass="42717">MSLTTTSANFRSGVKMLVIFVVVYYFITLLFFPQLKNFWRFLNPPKDTTNPVYGLLDPLEFSQKALQTSNPTFVLNTRDGRLPSDLPDKMTVYKFKPAKFSYQAGKDAKDDASTLGFKDSDLTSDLKGNTYSWRNIISGSALSINIDTRELKMSTQLIGKQDKMASGRLNQDEAIRRARSVLTIIKRLDDPLYSNSNPKVVLGKFSGNAIIPTEVLKEAQLASVDFFRQIKGVPILGSDPKRGLIRVYISSSTETFINNPLVEYNFWDIDTLSNATYPISPIEDVWAAVSKGTGVIANVTSRESNVFQEYKPVKVDRILINDIYLAYYETPKFQKFLQPIYVFEGNYSAAGSTGGEITIYYPAVIGSLIKQNAPNLTETNK</sequence>
<gene>
    <name evidence="2" type="ORF">A2W32_00285</name>
</gene>
<dbReference type="EMBL" id="MEUT01000066">
    <property type="protein sequence ID" value="OGC48590.1"/>
    <property type="molecule type" value="Genomic_DNA"/>
</dbReference>
<evidence type="ECO:0000313" key="3">
    <source>
        <dbReference type="Proteomes" id="UP000177371"/>
    </source>
</evidence>
<dbReference type="Proteomes" id="UP000177371">
    <property type="component" value="Unassembled WGS sequence"/>
</dbReference>
<accession>A0A1F4UUX0</accession>
<name>A0A1F4UUX0_UNCKA</name>
<keyword evidence="1" id="KW-1133">Transmembrane helix</keyword>
<evidence type="ECO:0000313" key="2">
    <source>
        <dbReference type="EMBL" id="OGC48590.1"/>
    </source>
</evidence>
<reference evidence="2 3" key="1">
    <citation type="journal article" date="2016" name="Nat. Commun.">
        <title>Thousands of microbial genomes shed light on interconnected biogeochemical processes in an aquifer system.</title>
        <authorList>
            <person name="Anantharaman K."/>
            <person name="Brown C.T."/>
            <person name="Hug L.A."/>
            <person name="Sharon I."/>
            <person name="Castelle C.J."/>
            <person name="Probst A.J."/>
            <person name="Thomas B.C."/>
            <person name="Singh A."/>
            <person name="Wilkins M.J."/>
            <person name="Karaoz U."/>
            <person name="Brodie E.L."/>
            <person name="Williams K.H."/>
            <person name="Hubbard S.S."/>
            <person name="Banfield J.F."/>
        </authorList>
    </citation>
    <scope>NUCLEOTIDE SEQUENCE [LARGE SCALE GENOMIC DNA]</scope>
</reference>
<dbReference type="AlphaFoldDB" id="A0A1F4UUX0"/>
<organism evidence="2 3">
    <name type="scientific">candidate division WWE3 bacterium RBG_16_37_10</name>
    <dbReference type="NCBI Taxonomy" id="1802610"/>
    <lineage>
        <taxon>Bacteria</taxon>
        <taxon>Katanobacteria</taxon>
    </lineage>
</organism>
<feature type="transmembrane region" description="Helical" evidence="1">
    <location>
        <begin position="12"/>
        <end position="32"/>
    </location>
</feature>